<keyword evidence="2" id="KW-0663">Pyridoxal phosphate</keyword>
<evidence type="ECO:0000313" key="4">
    <source>
        <dbReference type="EMBL" id="MCK6258784.1"/>
    </source>
</evidence>
<dbReference type="Proteomes" id="UP001139011">
    <property type="component" value="Unassembled WGS sequence"/>
</dbReference>
<keyword evidence="5" id="KW-1185">Reference proteome</keyword>
<comment type="cofactor">
    <cofactor evidence="1">
        <name>pyridoxal 5'-phosphate</name>
        <dbReference type="ChEBI" id="CHEBI:597326"/>
    </cofactor>
</comment>
<organism evidence="4 5">
    <name type="scientific">Fictibacillus marinisediminis</name>
    <dbReference type="NCBI Taxonomy" id="2878389"/>
    <lineage>
        <taxon>Bacteria</taxon>
        <taxon>Bacillati</taxon>
        <taxon>Bacillota</taxon>
        <taxon>Bacilli</taxon>
        <taxon>Bacillales</taxon>
        <taxon>Fictibacillaceae</taxon>
        <taxon>Fictibacillus</taxon>
    </lineage>
</organism>
<keyword evidence="4" id="KW-0032">Aminotransferase</keyword>
<dbReference type="SUPFAM" id="SSF53383">
    <property type="entry name" value="PLP-dependent transferases"/>
    <property type="match status" value="1"/>
</dbReference>
<dbReference type="InterPro" id="IPR000192">
    <property type="entry name" value="Aminotrans_V_dom"/>
</dbReference>
<accession>A0A9X1XDL1</accession>
<reference evidence="4" key="1">
    <citation type="submission" date="2021-09" db="EMBL/GenBank/DDBJ databases">
        <title>Genome analysis of Fictibacillus sp. KIGAM418 isolated from marine sediment.</title>
        <authorList>
            <person name="Seo M.-J."/>
            <person name="Cho E.-S."/>
            <person name="Hwang C.Y."/>
        </authorList>
    </citation>
    <scope>NUCLEOTIDE SEQUENCE</scope>
    <source>
        <strain evidence="4">KIGAM418</strain>
    </source>
</reference>
<dbReference type="InterPro" id="IPR015422">
    <property type="entry name" value="PyrdxlP-dep_Trfase_small"/>
</dbReference>
<protein>
    <submittedName>
        <fullName evidence="4">Aminotransferase class V-fold PLP-dependent enzyme</fullName>
    </submittedName>
</protein>
<dbReference type="Gene3D" id="3.90.1150.10">
    <property type="entry name" value="Aspartate Aminotransferase, domain 1"/>
    <property type="match status" value="1"/>
</dbReference>
<feature type="domain" description="Aminotransferase class V" evidence="3">
    <location>
        <begin position="121"/>
        <end position="370"/>
    </location>
</feature>
<dbReference type="Gene3D" id="3.40.640.10">
    <property type="entry name" value="Type I PLP-dependent aspartate aminotransferase-like (Major domain)"/>
    <property type="match status" value="1"/>
</dbReference>
<dbReference type="RefSeq" id="WP_248254025.1">
    <property type="nucleotide sequence ID" value="NZ_JAIWJX010000002.1"/>
</dbReference>
<evidence type="ECO:0000256" key="1">
    <source>
        <dbReference type="ARBA" id="ARBA00001933"/>
    </source>
</evidence>
<name>A0A9X1XDL1_9BACL</name>
<dbReference type="GO" id="GO:0008483">
    <property type="term" value="F:transaminase activity"/>
    <property type="evidence" value="ECO:0007669"/>
    <property type="project" value="UniProtKB-KW"/>
</dbReference>
<evidence type="ECO:0000259" key="3">
    <source>
        <dbReference type="Pfam" id="PF00266"/>
    </source>
</evidence>
<dbReference type="Pfam" id="PF00266">
    <property type="entry name" value="Aminotran_5"/>
    <property type="match status" value="1"/>
</dbReference>
<dbReference type="InterPro" id="IPR015421">
    <property type="entry name" value="PyrdxlP-dep_Trfase_major"/>
</dbReference>
<dbReference type="AlphaFoldDB" id="A0A9X1XDL1"/>
<dbReference type="PANTHER" id="PTHR43586:SF8">
    <property type="entry name" value="CYSTEINE DESULFURASE 1, CHLOROPLASTIC"/>
    <property type="match status" value="1"/>
</dbReference>
<dbReference type="InterPro" id="IPR015424">
    <property type="entry name" value="PyrdxlP-dep_Trfase"/>
</dbReference>
<sequence>MTSEKLISPYREVDYSPKAWFGGITAEMLPVKEQKKSLDFWKLAVAPQQGEIANSANKLMRKYAQYVPGSDECSSFLISLVMECRERIRNTLISSAYRDHCDIEFVPSMCRGLEVALCRIKGLSRIILSPFEHPSVLSLARWLGNIINADVCQLHFEAKDYHLSPIDQETKMIKMIQDEVDSSCGPTALILSVVNYSTGLVNRTTEIMNHLQKVNDSTLHIILDGAHAAGNYISSVDIDKCWAYVISVHKWLLSPEPCGVIITPRPVKEDEIPYDAWSHSFPATTTNVRVFTSLASSLRAIDRVGLENWRAHSIRLRDYFIRRMHSRLSVIGSNNGTEMTSFIAVRPKSGHFWKWPIKDLSKYLEEQSVYILMLSIDQDTPWLRIAFPYTQNIEQVNELCNILDYAME</sequence>
<comment type="caution">
    <text evidence="4">The sequence shown here is derived from an EMBL/GenBank/DDBJ whole genome shotgun (WGS) entry which is preliminary data.</text>
</comment>
<dbReference type="PANTHER" id="PTHR43586">
    <property type="entry name" value="CYSTEINE DESULFURASE"/>
    <property type="match status" value="1"/>
</dbReference>
<dbReference type="EMBL" id="JAIWJX010000002">
    <property type="protein sequence ID" value="MCK6258784.1"/>
    <property type="molecule type" value="Genomic_DNA"/>
</dbReference>
<gene>
    <name evidence="4" type="ORF">LCY76_19640</name>
</gene>
<proteinExistence type="predicted"/>
<evidence type="ECO:0000256" key="2">
    <source>
        <dbReference type="ARBA" id="ARBA00022898"/>
    </source>
</evidence>
<evidence type="ECO:0000313" key="5">
    <source>
        <dbReference type="Proteomes" id="UP001139011"/>
    </source>
</evidence>
<keyword evidence="4" id="KW-0808">Transferase</keyword>